<name>K0K0B1_SACES</name>
<dbReference type="KEGG" id="sesp:BN6_36830"/>
<dbReference type="EMBL" id="HE804045">
    <property type="protein sequence ID" value="CCH30977.1"/>
    <property type="molecule type" value="Genomic_DNA"/>
</dbReference>
<reference evidence="2 3" key="1">
    <citation type="journal article" date="2012" name="BMC Genomics">
        <title>Complete genome sequence of Saccharothrix espanaensis DSM 44229T and comparison to the other completely sequenced Pseudonocardiaceae.</title>
        <authorList>
            <person name="Strobel T."/>
            <person name="Al-Dilaimi A."/>
            <person name="Blom J."/>
            <person name="Gessner A."/>
            <person name="Kalinowski J."/>
            <person name="Luzhetska M."/>
            <person name="Puhler A."/>
            <person name="Szczepanowski R."/>
            <person name="Bechthold A."/>
            <person name="Ruckert C."/>
        </authorList>
    </citation>
    <scope>NUCLEOTIDE SEQUENCE [LARGE SCALE GENOMIC DNA]</scope>
    <source>
        <strain evidence="3">ATCC 51144 / DSM 44229 / JCM 9112 / NBRC 15066 / NRRL 15764</strain>
    </source>
</reference>
<organism evidence="2 3">
    <name type="scientific">Saccharothrix espanaensis (strain ATCC 51144 / DSM 44229 / JCM 9112 / NBRC 15066 / NRRL 15764)</name>
    <dbReference type="NCBI Taxonomy" id="1179773"/>
    <lineage>
        <taxon>Bacteria</taxon>
        <taxon>Bacillati</taxon>
        <taxon>Actinomycetota</taxon>
        <taxon>Actinomycetes</taxon>
        <taxon>Pseudonocardiales</taxon>
        <taxon>Pseudonocardiaceae</taxon>
        <taxon>Saccharothrix</taxon>
    </lineage>
</organism>
<feature type="chain" id="PRO_5003833972" evidence="1">
    <location>
        <begin position="40"/>
        <end position="363"/>
    </location>
</feature>
<sequence>MCSKTWSGDPPNGDDGAVRKRIWSLTVALTLATPLPATAADSPWQTQPVEARGALTAVSSGPEGTWAFGEAPDGRSFALRGAEDWQRVPIPDVGRVHHAQSGWAVGRRGALRWTDGWQRVRVAERAGTSTTLQAVEIDPLAPELAWAVGAETVPGTQWRRGVVQRWDGTAWRGVPVPDGLLDTSSELTGVAPRGGDEVFVYGIDHDRSGSRVVVLRYAGGTWTNVPVSRRAGYDEQVVGHNSEAARLVGWTAPVGAPASARRPLVLRVNPDNREVVRERVPATAAELTGVTSEYGTPLAVGHTADGRPYAVRLSGDSENGTWIADPVPPVRGRLLAVAGIVVPNIWAVGVTAANRPLVLRDEP</sequence>
<evidence type="ECO:0000313" key="3">
    <source>
        <dbReference type="Proteomes" id="UP000006281"/>
    </source>
</evidence>
<keyword evidence="1" id="KW-0732">Signal</keyword>
<accession>K0K0B1</accession>
<gene>
    <name evidence="2" type="ordered locus">BN6_36830</name>
</gene>
<dbReference type="STRING" id="1179773.BN6_36830"/>
<keyword evidence="3" id="KW-1185">Reference proteome</keyword>
<proteinExistence type="predicted"/>
<dbReference type="Proteomes" id="UP000006281">
    <property type="component" value="Chromosome"/>
</dbReference>
<evidence type="ECO:0000256" key="1">
    <source>
        <dbReference type="SAM" id="SignalP"/>
    </source>
</evidence>
<feature type="signal peptide" evidence="1">
    <location>
        <begin position="1"/>
        <end position="39"/>
    </location>
</feature>
<dbReference type="eggNOG" id="COG4447">
    <property type="taxonomic scope" value="Bacteria"/>
</dbReference>
<protein>
    <submittedName>
        <fullName evidence="2">Putative secreted protein</fullName>
    </submittedName>
</protein>
<dbReference type="PATRIC" id="fig|1179773.3.peg.3682"/>
<dbReference type="HOGENOM" id="CLU_054572_0_0_11"/>
<dbReference type="AlphaFoldDB" id="K0K0B1"/>
<evidence type="ECO:0000313" key="2">
    <source>
        <dbReference type="EMBL" id="CCH30977.1"/>
    </source>
</evidence>